<protein>
    <recommendedName>
        <fullName evidence="2">SGNH hydrolase-type esterase domain-containing protein</fullName>
    </recommendedName>
</protein>
<dbReference type="PANTHER" id="PTHR14209:SF19">
    <property type="entry name" value="ISOAMYL ACETATE-HYDROLYZING ESTERASE 1 HOMOLOG"/>
    <property type="match status" value="1"/>
</dbReference>
<organism evidence="3 4">
    <name type="scientific">Hortaea werneckii</name>
    <name type="common">Black yeast</name>
    <name type="synonym">Cladosporium werneckii</name>
    <dbReference type="NCBI Taxonomy" id="91943"/>
    <lineage>
        <taxon>Eukaryota</taxon>
        <taxon>Fungi</taxon>
        <taxon>Dikarya</taxon>
        <taxon>Ascomycota</taxon>
        <taxon>Pezizomycotina</taxon>
        <taxon>Dothideomycetes</taxon>
        <taxon>Dothideomycetidae</taxon>
        <taxon>Mycosphaerellales</taxon>
        <taxon>Teratosphaeriaceae</taxon>
        <taxon>Hortaea</taxon>
    </lineage>
</organism>
<dbReference type="Gene3D" id="3.40.50.1110">
    <property type="entry name" value="SGNH hydrolase"/>
    <property type="match status" value="2"/>
</dbReference>
<feature type="compositionally biased region" description="Low complexity" evidence="1">
    <location>
        <begin position="231"/>
        <end position="242"/>
    </location>
</feature>
<dbReference type="InterPro" id="IPR036514">
    <property type="entry name" value="SGNH_hydro_sf"/>
</dbReference>
<comment type="caution">
    <text evidence="3">The sequence shown here is derived from an EMBL/GenBank/DDBJ whole genome shotgun (WGS) entry which is preliminary data.</text>
</comment>
<dbReference type="SUPFAM" id="SSF52266">
    <property type="entry name" value="SGNH hydrolase"/>
    <property type="match status" value="1"/>
</dbReference>
<dbReference type="AlphaFoldDB" id="A0A3M6XZC4"/>
<dbReference type="InterPro" id="IPR013830">
    <property type="entry name" value="SGNH_hydro"/>
</dbReference>
<evidence type="ECO:0000256" key="1">
    <source>
        <dbReference type="SAM" id="MobiDB-lite"/>
    </source>
</evidence>
<evidence type="ECO:0000313" key="4">
    <source>
        <dbReference type="Proteomes" id="UP000282582"/>
    </source>
</evidence>
<feature type="compositionally biased region" description="Gly residues" evidence="1">
    <location>
        <begin position="243"/>
        <end position="256"/>
    </location>
</feature>
<dbReference type="InterPro" id="IPR045136">
    <property type="entry name" value="Iah1-like"/>
</dbReference>
<feature type="region of interest" description="Disordered" evidence="1">
    <location>
        <begin position="339"/>
        <end position="359"/>
    </location>
</feature>
<proteinExistence type="predicted"/>
<feature type="domain" description="SGNH hydrolase-type esterase" evidence="2">
    <location>
        <begin position="6"/>
        <end position="188"/>
    </location>
</feature>
<gene>
    <name evidence="3" type="ORF">D0868_11413</name>
</gene>
<dbReference type="Proteomes" id="UP000282582">
    <property type="component" value="Unassembled WGS sequence"/>
</dbReference>
<dbReference type="PANTHER" id="PTHR14209">
    <property type="entry name" value="ISOAMYL ACETATE-HYDROLYZING ESTERASE 1"/>
    <property type="match status" value="1"/>
</dbReference>
<dbReference type="Pfam" id="PF13472">
    <property type="entry name" value="Lipase_GDSL_2"/>
    <property type="match status" value="1"/>
</dbReference>
<evidence type="ECO:0000313" key="3">
    <source>
        <dbReference type="EMBL" id="RMX96008.1"/>
    </source>
</evidence>
<accession>A0A3M6XZC4</accession>
<evidence type="ECO:0000259" key="2">
    <source>
        <dbReference type="Pfam" id="PF13472"/>
    </source>
</evidence>
<dbReference type="CDD" id="cd01838">
    <property type="entry name" value="Isoamyl_acetate_hydrolase_like"/>
    <property type="match status" value="1"/>
</dbReference>
<name>A0A3M6XZC4_HORWE</name>
<feature type="compositionally biased region" description="Low complexity" evidence="1">
    <location>
        <begin position="205"/>
        <end position="220"/>
    </location>
</feature>
<sequence>MDQIILFGDNLTEQSFNQHQQPTTFAWGAALSALYARRLDIINRGLSGYNSTQALRALPLCLPEPTQTSLRLLTIAFGTNDARIPHSPGGPDQSVSVPEFVRNLRDMGSHPAVRAHEDTVKFVFITPPPVDERRLARADAEKYGSLVMGGKLRRRADRTAEYAKAVRELGIELGVPVCDVWSAMVVRAGFGAANRDEEEGGDETASGAPAAAAPPAASPSVDTSRGKHHQAAGSGAGAAAAAGVGGGGGSGGGGGGGEDETVPPLPAPLPGSLDLPPNESLQSFLQEDGVHLSAEGSRVLFGELMSVIDKHYPELMPSALRMRLPAWDDVDVWMAVEKDGHSEQREQQERVRARGAGREGGKVVKGEFEAVVSDTEENV</sequence>
<dbReference type="EMBL" id="QWIK01001273">
    <property type="protein sequence ID" value="RMX96008.1"/>
    <property type="molecule type" value="Genomic_DNA"/>
</dbReference>
<reference evidence="3 4" key="1">
    <citation type="journal article" date="2018" name="BMC Genomics">
        <title>Genomic evidence for intraspecific hybridization in a clonal and extremely halotolerant yeast.</title>
        <authorList>
            <person name="Gostincar C."/>
            <person name="Stajich J.E."/>
            <person name="Zupancic J."/>
            <person name="Zalar P."/>
            <person name="Gunde-Cimerman N."/>
        </authorList>
    </citation>
    <scope>NUCLEOTIDE SEQUENCE [LARGE SCALE GENOMIC DNA]</scope>
    <source>
        <strain evidence="3 4">EXF-6654</strain>
    </source>
</reference>
<feature type="region of interest" description="Disordered" evidence="1">
    <location>
        <begin position="195"/>
        <end position="279"/>
    </location>
</feature>
<dbReference type="VEuPathDB" id="FungiDB:BTJ68_13201"/>